<accession>A0A9W8YHH2</accession>
<name>A0A9W8YHH2_9PLEO</name>
<protein>
    <submittedName>
        <fullName evidence="2">Uncharacterized protein</fullName>
    </submittedName>
</protein>
<proteinExistence type="predicted"/>
<dbReference type="EMBL" id="JAPEUY010000002">
    <property type="protein sequence ID" value="KAJ4376319.1"/>
    <property type="molecule type" value="Genomic_DNA"/>
</dbReference>
<comment type="caution">
    <text evidence="2">The sequence shown here is derived from an EMBL/GenBank/DDBJ whole genome shotgun (WGS) entry which is preliminary data.</text>
</comment>
<dbReference type="AlphaFoldDB" id="A0A9W8YHH2"/>
<evidence type="ECO:0000313" key="2">
    <source>
        <dbReference type="EMBL" id="KAJ4376319.1"/>
    </source>
</evidence>
<evidence type="ECO:0000256" key="1">
    <source>
        <dbReference type="SAM" id="MobiDB-lite"/>
    </source>
</evidence>
<organism evidence="2 3">
    <name type="scientific">Neocucurbitaria cava</name>
    <dbReference type="NCBI Taxonomy" id="798079"/>
    <lineage>
        <taxon>Eukaryota</taxon>
        <taxon>Fungi</taxon>
        <taxon>Dikarya</taxon>
        <taxon>Ascomycota</taxon>
        <taxon>Pezizomycotina</taxon>
        <taxon>Dothideomycetes</taxon>
        <taxon>Pleosporomycetidae</taxon>
        <taxon>Pleosporales</taxon>
        <taxon>Pleosporineae</taxon>
        <taxon>Cucurbitariaceae</taxon>
        <taxon>Neocucurbitaria</taxon>
    </lineage>
</organism>
<feature type="compositionally biased region" description="Basic residues" evidence="1">
    <location>
        <begin position="160"/>
        <end position="175"/>
    </location>
</feature>
<reference evidence="2" key="1">
    <citation type="submission" date="2022-10" db="EMBL/GenBank/DDBJ databases">
        <title>Tapping the CABI collections for fungal endophytes: first genome assemblies for Collariella, Neodidymelliopsis, Ascochyta clinopodiicola, Didymella pomorum, Didymosphaeria variabile, Neocosmospora piperis and Neocucurbitaria cava.</title>
        <authorList>
            <person name="Hill R."/>
        </authorList>
    </citation>
    <scope>NUCLEOTIDE SEQUENCE</scope>
    <source>
        <strain evidence="2">IMI 356814</strain>
    </source>
</reference>
<keyword evidence="3" id="KW-1185">Reference proteome</keyword>
<sequence length="181" mass="21146">MKRVVAQGGDRPAELRTYAEQLRDRKFKRREYTLDEYRPSMSKPQTLVWTGRDEQENGFSLEHNLSLPRKDLTPYTLHHTYEDELSVSFQGAQNVVIKQNGRIVFDESTVVKYTFVNARDAMRFHEDLRARKNVACVPAIKISSAKELESRKERSDKHKVDKHLRNGRVKRKASTKHQSGF</sequence>
<feature type="region of interest" description="Disordered" evidence="1">
    <location>
        <begin position="147"/>
        <end position="181"/>
    </location>
</feature>
<dbReference type="Proteomes" id="UP001140560">
    <property type="component" value="Unassembled WGS sequence"/>
</dbReference>
<feature type="compositionally biased region" description="Basic and acidic residues" evidence="1">
    <location>
        <begin position="147"/>
        <end position="159"/>
    </location>
</feature>
<dbReference type="OrthoDB" id="10375891at2759"/>
<evidence type="ECO:0000313" key="3">
    <source>
        <dbReference type="Proteomes" id="UP001140560"/>
    </source>
</evidence>
<gene>
    <name evidence="2" type="ORF">N0V83_001602</name>
</gene>